<feature type="transmembrane region" description="Helical" evidence="2">
    <location>
        <begin position="89"/>
        <end position="113"/>
    </location>
</feature>
<name>A0A8F1B816_9STRA</name>
<keyword evidence="2" id="KW-0472">Membrane</keyword>
<dbReference type="AlphaFoldDB" id="A0A8F1B816"/>
<evidence type="ECO:0000256" key="1">
    <source>
        <dbReference type="SAM" id="MobiDB-lite"/>
    </source>
</evidence>
<sequence length="334" mass="38124">MKKLIYYLKLKYQIFVQDNKNFTNFYKKKFPSLYYLLPLIQIVSLISIMYFLTSSSAQYSIVFLSALESEEIFNDAVFLTDDQKFYHDYLKLFVCVYLASVLAHLLIAFYVIYNANHPIRDKFIQGTKHLAKATAAVSTVAVGYSYAPLEPTELSNFVHTKTPLGRGWDYEPGSMLTKVQGDIVSSKLGKDIMLEAVNIHAEDSKIINAHTLKKITNDPTFSSKLRNACSFSEARVIGLPLIDITSTLVKKSPSLSENLSEIITRDDDTIFDKTDDDHDHHDDSSSFPKLVDDQDKKDAERRGIRRLIEKNRAEAFGKSDSNLNQEKKVRFKED</sequence>
<feature type="region of interest" description="Disordered" evidence="1">
    <location>
        <begin position="270"/>
        <end position="303"/>
    </location>
</feature>
<accession>A0A8F1B816</accession>
<keyword evidence="3" id="KW-0496">Mitochondrion</keyword>
<reference evidence="3" key="1">
    <citation type="journal article" date="2021" name="Ecol Indic">
        <title>Morphological and molecular identification reveals that waters from an isolated oasis in Tamanrasset (extreme South of Algerian Sahara) are colonized by opportunistic and pollution-tolerant diatom species.</title>
        <authorList>
            <person name="Gastineau R."/>
            <person name="Hamedi C."/>
            <person name="Baba Hamed M.B."/>
            <person name="Abi-Ayad S.-M.E.-A."/>
            <person name="Bak M."/>
            <person name="Lemieux C."/>
            <person name="Turmel M."/>
            <person name="Dobosz S."/>
            <person name="Wrobel R.J."/>
            <person name="Kierzek A."/>
            <person name="Lange-Bertalot H."/>
            <person name="Witkowski A."/>
        </authorList>
    </citation>
    <scope>NUCLEOTIDE SEQUENCE</scope>
    <source>
        <strain evidence="3">SZCZR1828</strain>
    </source>
</reference>
<evidence type="ECO:0000313" key="3">
    <source>
        <dbReference type="EMBL" id="QWM93280.1"/>
    </source>
</evidence>
<feature type="transmembrane region" description="Helical" evidence="2">
    <location>
        <begin position="33"/>
        <end position="52"/>
    </location>
</feature>
<keyword evidence="2" id="KW-1133">Transmembrane helix</keyword>
<proteinExistence type="predicted"/>
<dbReference type="RefSeq" id="YP_010133790.1">
    <property type="nucleotide sequence ID" value="NC_056788.1"/>
</dbReference>
<keyword evidence="2" id="KW-0812">Transmembrane</keyword>
<organism evidence="3">
    <name type="scientific">Nitzschia supralitorea</name>
    <dbReference type="NCBI Taxonomy" id="303403"/>
    <lineage>
        <taxon>Eukaryota</taxon>
        <taxon>Sar</taxon>
        <taxon>Stramenopiles</taxon>
        <taxon>Ochrophyta</taxon>
        <taxon>Bacillariophyta</taxon>
        <taxon>Bacillariophyceae</taxon>
        <taxon>Bacillariophycidae</taxon>
        <taxon>Bacillariales</taxon>
        <taxon>Bacillariaceae</taxon>
        <taxon>Nitzschia</taxon>
    </lineage>
</organism>
<dbReference type="GeneID" id="67123389"/>
<evidence type="ECO:0000256" key="2">
    <source>
        <dbReference type="SAM" id="Phobius"/>
    </source>
</evidence>
<gene>
    <name evidence="3" type="primary">orf334a</name>
</gene>
<dbReference type="EMBL" id="MT383639">
    <property type="protein sequence ID" value="QWM93280.1"/>
    <property type="molecule type" value="Genomic_DNA"/>
</dbReference>
<geneLocation type="mitochondrion" evidence="3"/>
<protein>
    <submittedName>
        <fullName evidence="3">Uncharacterized protein</fullName>
    </submittedName>
</protein>